<dbReference type="UniPathway" id="UPA00077">
    <property type="reaction ID" value="UER00156"/>
</dbReference>
<dbReference type="GO" id="GO:0046872">
    <property type="term" value="F:metal ion binding"/>
    <property type="evidence" value="ECO:0007669"/>
    <property type="project" value="UniProtKB-KW"/>
</dbReference>
<dbReference type="InterPro" id="IPR011005">
    <property type="entry name" value="Dihydropteroate_synth-like_sf"/>
</dbReference>
<evidence type="ECO:0000256" key="2">
    <source>
        <dbReference type="ARBA" id="ARBA00001946"/>
    </source>
</evidence>
<dbReference type="GO" id="GO:0004156">
    <property type="term" value="F:dihydropteroate synthase activity"/>
    <property type="evidence" value="ECO:0007669"/>
    <property type="project" value="UniProtKB-EC"/>
</dbReference>
<keyword evidence="8 13" id="KW-0479">Metal-binding</keyword>
<comment type="caution">
    <text evidence="15">The sequence shown here is derived from an EMBL/GenBank/DDBJ whole genome shotgun (WGS) entry which is preliminary data.</text>
</comment>
<dbReference type="AlphaFoldDB" id="A0A412AWA8"/>
<reference evidence="15 16" key="1">
    <citation type="submission" date="2018-08" db="EMBL/GenBank/DDBJ databases">
        <title>A genome reference for cultivated species of the human gut microbiota.</title>
        <authorList>
            <person name="Zou Y."/>
            <person name="Xue W."/>
            <person name="Luo G."/>
        </authorList>
    </citation>
    <scope>NUCLEOTIDE SEQUENCE [LARGE SCALE GENOMIC DNA]</scope>
    <source>
        <strain evidence="15 16">AF28-26</strain>
    </source>
</reference>
<dbReference type="Gene3D" id="3.20.20.20">
    <property type="entry name" value="Dihydropteroate synthase-like"/>
    <property type="match status" value="1"/>
</dbReference>
<dbReference type="PROSITE" id="PS00793">
    <property type="entry name" value="DHPS_2"/>
    <property type="match status" value="1"/>
</dbReference>
<evidence type="ECO:0000256" key="3">
    <source>
        <dbReference type="ARBA" id="ARBA00004763"/>
    </source>
</evidence>
<evidence type="ECO:0000256" key="7">
    <source>
        <dbReference type="ARBA" id="ARBA00022679"/>
    </source>
</evidence>
<evidence type="ECO:0000256" key="10">
    <source>
        <dbReference type="ARBA" id="ARBA00022909"/>
    </source>
</evidence>
<evidence type="ECO:0000313" key="15">
    <source>
        <dbReference type="EMBL" id="RGQ39335.1"/>
    </source>
</evidence>
<evidence type="ECO:0000259" key="14">
    <source>
        <dbReference type="PROSITE" id="PS50972"/>
    </source>
</evidence>
<dbReference type="PROSITE" id="PS50972">
    <property type="entry name" value="PTERIN_BINDING"/>
    <property type="match status" value="1"/>
</dbReference>
<dbReference type="InterPro" id="IPR000489">
    <property type="entry name" value="Pterin-binding_dom"/>
</dbReference>
<dbReference type="GO" id="GO:0005829">
    <property type="term" value="C:cytosol"/>
    <property type="evidence" value="ECO:0007669"/>
    <property type="project" value="TreeGrafter"/>
</dbReference>
<evidence type="ECO:0000256" key="6">
    <source>
        <dbReference type="ARBA" id="ARBA00016919"/>
    </source>
</evidence>
<protein>
    <recommendedName>
        <fullName evidence="6 13">Dihydropteroate synthase</fullName>
        <shortName evidence="13">DHPS</shortName>
        <ecNumber evidence="5 13">2.5.1.15</ecNumber>
    </recommendedName>
    <alternativeName>
        <fullName evidence="11 13">Dihydropteroate pyrophosphorylase</fullName>
    </alternativeName>
</protein>
<dbReference type="PANTHER" id="PTHR20941">
    <property type="entry name" value="FOLATE SYNTHESIS PROTEINS"/>
    <property type="match status" value="1"/>
</dbReference>
<dbReference type="EMBL" id="QRTC01000034">
    <property type="protein sequence ID" value="RGQ39335.1"/>
    <property type="molecule type" value="Genomic_DNA"/>
</dbReference>
<dbReference type="GO" id="GO:0046656">
    <property type="term" value="P:folic acid biosynthetic process"/>
    <property type="evidence" value="ECO:0007669"/>
    <property type="project" value="UniProtKB-KW"/>
</dbReference>
<dbReference type="EC" id="2.5.1.15" evidence="5 13"/>
<feature type="domain" description="Pterin-binding" evidence="14">
    <location>
        <begin position="18"/>
        <end position="265"/>
    </location>
</feature>
<dbReference type="PROSITE" id="PS00792">
    <property type="entry name" value="DHPS_1"/>
    <property type="match status" value="1"/>
</dbReference>
<keyword evidence="7 13" id="KW-0808">Transferase</keyword>
<gene>
    <name evidence="15" type="primary">folP</name>
    <name evidence="15" type="ORF">DWY99_09000</name>
</gene>
<evidence type="ECO:0000256" key="12">
    <source>
        <dbReference type="ARBA" id="ARBA00053449"/>
    </source>
</evidence>
<evidence type="ECO:0000313" key="16">
    <source>
        <dbReference type="Proteomes" id="UP000284751"/>
    </source>
</evidence>
<proteinExistence type="inferred from homology"/>
<comment type="function">
    <text evidence="12 13">Catalyzes the condensation of para-aminobenzoate (pABA) with 6-hydroxymethyl-7,8-dihydropterin diphosphate (DHPt-PP) to form 7,8-dihydropteroate (H2Pte), the immediate precursor of folate derivatives.</text>
</comment>
<accession>A0A412AWA8</accession>
<keyword evidence="10 13" id="KW-0289">Folate biosynthesis</keyword>
<keyword evidence="9 13" id="KW-0460">Magnesium</keyword>
<dbReference type="PANTHER" id="PTHR20941:SF1">
    <property type="entry name" value="FOLIC ACID SYNTHESIS PROTEIN FOL1"/>
    <property type="match status" value="1"/>
</dbReference>
<dbReference type="GO" id="GO:0046654">
    <property type="term" value="P:tetrahydrofolate biosynthetic process"/>
    <property type="evidence" value="ECO:0007669"/>
    <property type="project" value="UniProtKB-UniPathway"/>
</dbReference>
<comment type="pathway">
    <text evidence="3 13">Cofactor biosynthesis; tetrahydrofolate biosynthesis; 7,8-dihydrofolate from 2-amino-4-hydroxy-6-hydroxymethyl-7,8-dihydropteridine diphosphate and 4-aminobenzoate: step 1/2.</text>
</comment>
<evidence type="ECO:0000256" key="5">
    <source>
        <dbReference type="ARBA" id="ARBA00012458"/>
    </source>
</evidence>
<name>A0A412AWA8_9FIRM</name>
<dbReference type="FunFam" id="3.20.20.20:FF:000006">
    <property type="entry name" value="Dihydropteroate synthase"/>
    <property type="match status" value="1"/>
</dbReference>
<dbReference type="Proteomes" id="UP000284751">
    <property type="component" value="Unassembled WGS sequence"/>
</dbReference>
<evidence type="ECO:0000256" key="11">
    <source>
        <dbReference type="ARBA" id="ARBA00030193"/>
    </source>
</evidence>
<sequence length="275" mass="30436">MRQEWKIKDRLLKFHHKTLIMGVLNVTPDSFSDGGSYLTVDSAVERALEMERQGADIIDIGGESTRPNYTPVGVQEEIERVLPVIEGLRARTSLPISIDTMKSDVARAAVNAGADIINDVWGMQRDPDMARVVGETGCGVIIGHNRECTGTVDTVFAQMYGFFETGIRRLLSRGVERDKICIDPDIGFGKTYEENLYILKHLDWLESFQLPILLGTSRKSVIGLTLDLPASERLEGTIATCVLGARQGANIVRVHDVKEVARAMKMTDAVLYQEG</sequence>
<evidence type="ECO:0000256" key="13">
    <source>
        <dbReference type="RuleBase" id="RU361205"/>
    </source>
</evidence>
<evidence type="ECO:0000256" key="9">
    <source>
        <dbReference type="ARBA" id="ARBA00022842"/>
    </source>
</evidence>
<dbReference type="InterPro" id="IPR045031">
    <property type="entry name" value="DHP_synth-like"/>
</dbReference>
<evidence type="ECO:0000256" key="1">
    <source>
        <dbReference type="ARBA" id="ARBA00000012"/>
    </source>
</evidence>
<comment type="catalytic activity">
    <reaction evidence="1">
        <text>(7,8-dihydropterin-6-yl)methyl diphosphate + 4-aminobenzoate = 7,8-dihydropteroate + diphosphate</text>
        <dbReference type="Rhea" id="RHEA:19949"/>
        <dbReference type="ChEBI" id="CHEBI:17836"/>
        <dbReference type="ChEBI" id="CHEBI:17839"/>
        <dbReference type="ChEBI" id="CHEBI:33019"/>
        <dbReference type="ChEBI" id="CHEBI:72950"/>
        <dbReference type="EC" id="2.5.1.15"/>
    </reaction>
</comment>
<comment type="cofactor">
    <cofactor evidence="2 13">
        <name>Mg(2+)</name>
        <dbReference type="ChEBI" id="CHEBI:18420"/>
    </cofactor>
</comment>
<dbReference type="SUPFAM" id="SSF51717">
    <property type="entry name" value="Dihydropteroate synthetase-like"/>
    <property type="match status" value="1"/>
</dbReference>
<evidence type="ECO:0000256" key="8">
    <source>
        <dbReference type="ARBA" id="ARBA00022723"/>
    </source>
</evidence>
<dbReference type="CDD" id="cd00739">
    <property type="entry name" value="DHPS"/>
    <property type="match status" value="1"/>
</dbReference>
<comment type="similarity">
    <text evidence="4 13">Belongs to the DHPS family.</text>
</comment>
<evidence type="ECO:0000256" key="4">
    <source>
        <dbReference type="ARBA" id="ARBA00009503"/>
    </source>
</evidence>
<dbReference type="InterPro" id="IPR006390">
    <property type="entry name" value="DHP_synth_dom"/>
</dbReference>
<dbReference type="Pfam" id="PF00809">
    <property type="entry name" value="Pterin_bind"/>
    <property type="match status" value="1"/>
</dbReference>
<dbReference type="NCBIfam" id="TIGR01496">
    <property type="entry name" value="DHPS"/>
    <property type="match status" value="1"/>
</dbReference>
<organism evidence="15 16">
    <name type="scientific">[Clostridium] leptum</name>
    <dbReference type="NCBI Taxonomy" id="1535"/>
    <lineage>
        <taxon>Bacteria</taxon>
        <taxon>Bacillati</taxon>
        <taxon>Bacillota</taxon>
        <taxon>Clostridia</taxon>
        <taxon>Eubacteriales</taxon>
        <taxon>Oscillospiraceae</taxon>
        <taxon>Oscillospiraceae incertae sedis</taxon>
    </lineage>
</organism>